<evidence type="ECO:0000256" key="2">
    <source>
        <dbReference type="SAM" id="SignalP"/>
    </source>
</evidence>
<name>A0A6M4GZG9_9PROT</name>
<protein>
    <recommendedName>
        <fullName evidence="5">Lipoprotein</fullName>
    </recommendedName>
</protein>
<organism evidence="3 4">
    <name type="scientific">Usitatibacter rugosus</name>
    <dbReference type="NCBI Taxonomy" id="2732067"/>
    <lineage>
        <taxon>Bacteria</taxon>
        <taxon>Pseudomonadati</taxon>
        <taxon>Pseudomonadota</taxon>
        <taxon>Betaproteobacteria</taxon>
        <taxon>Nitrosomonadales</taxon>
        <taxon>Usitatibacteraceae</taxon>
        <taxon>Usitatibacter</taxon>
    </lineage>
</organism>
<proteinExistence type="predicted"/>
<evidence type="ECO:0000256" key="1">
    <source>
        <dbReference type="SAM" id="MobiDB-lite"/>
    </source>
</evidence>
<dbReference type="EMBL" id="CP053069">
    <property type="protein sequence ID" value="QJR12649.1"/>
    <property type="molecule type" value="Genomic_DNA"/>
</dbReference>
<evidence type="ECO:0000313" key="4">
    <source>
        <dbReference type="Proteomes" id="UP000501534"/>
    </source>
</evidence>
<gene>
    <name evidence="3" type="ORF">DSM104443_03741</name>
</gene>
<dbReference type="PROSITE" id="PS51257">
    <property type="entry name" value="PROKAR_LIPOPROTEIN"/>
    <property type="match status" value="1"/>
</dbReference>
<feature type="region of interest" description="Disordered" evidence="1">
    <location>
        <begin position="87"/>
        <end position="126"/>
    </location>
</feature>
<reference evidence="3 4" key="1">
    <citation type="submission" date="2020-04" db="EMBL/GenBank/DDBJ databases">
        <title>Usitatibacter rugosus gen. nov., sp. nov. and Usitatibacter palustris sp. nov., novel members of Usitatibacteraceae fam. nov. within the order Nitrosomonadales isolated from soil.</title>
        <authorList>
            <person name="Huber K.J."/>
            <person name="Neumann-Schaal M."/>
            <person name="Geppert A."/>
            <person name="Luckner M."/>
            <person name="Wanner G."/>
            <person name="Overmann J."/>
        </authorList>
    </citation>
    <scope>NUCLEOTIDE SEQUENCE [LARGE SCALE GENOMIC DNA]</scope>
    <source>
        <strain evidence="3 4">0125_3</strain>
    </source>
</reference>
<feature type="chain" id="PRO_5026794371" description="Lipoprotein" evidence="2">
    <location>
        <begin position="24"/>
        <end position="126"/>
    </location>
</feature>
<dbReference type="KEGG" id="uru:DSM104443_03741"/>
<accession>A0A6M4GZG9</accession>
<evidence type="ECO:0008006" key="5">
    <source>
        <dbReference type="Google" id="ProtNLM"/>
    </source>
</evidence>
<feature type="signal peptide" evidence="2">
    <location>
        <begin position="1"/>
        <end position="23"/>
    </location>
</feature>
<keyword evidence="4" id="KW-1185">Reference proteome</keyword>
<sequence>MLKKLRKSSGTVTLVLIGVAALAGCSDDRRDVYASKEDCLADWGNKAEDCTPATDAKNANRGFYYGPLYAAGGFLAGNSWGSNRSFAGSRSIGSTSTQSTSSGTTSSSSRGGFGSTGRSSSSSSGG</sequence>
<dbReference type="RefSeq" id="WP_171095029.1">
    <property type="nucleotide sequence ID" value="NZ_CP053069.1"/>
</dbReference>
<keyword evidence="2" id="KW-0732">Signal</keyword>
<dbReference type="AlphaFoldDB" id="A0A6M4GZG9"/>
<dbReference type="Proteomes" id="UP000501534">
    <property type="component" value="Chromosome"/>
</dbReference>
<feature type="compositionally biased region" description="Low complexity" evidence="1">
    <location>
        <begin position="88"/>
        <end position="126"/>
    </location>
</feature>
<evidence type="ECO:0000313" key="3">
    <source>
        <dbReference type="EMBL" id="QJR12649.1"/>
    </source>
</evidence>